<evidence type="ECO:0000313" key="10">
    <source>
        <dbReference type="Proteomes" id="UP001057498"/>
    </source>
</evidence>
<feature type="chain" id="PRO_5045665182" description="Choice-of-anchor D domain-containing protein" evidence="6">
    <location>
        <begin position="31"/>
        <end position="394"/>
    </location>
</feature>
<feature type="domain" description="HYDIN/VesB/CFA65-like Ig-like" evidence="8">
    <location>
        <begin position="249"/>
        <end position="332"/>
    </location>
</feature>
<keyword evidence="10" id="KW-1185">Reference proteome</keyword>
<evidence type="ECO:0000259" key="8">
    <source>
        <dbReference type="Pfam" id="PF22544"/>
    </source>
</evidence>
<organism evidence="9 10">
    <name type="scientific">Sphaerotilus microaerophilus</name>
    <dbReference type="NCBI Taxonomy" id="2914710"/>
    <lineage>
        <taxon>Bacteria</taxon>
        <taxon>Pseudomonadati</taxon>
        <taxon>Pseudomonadota</taxon>
        <taxon>Betaproteobacteria</taxon>
        <taxon>Burkholderiales</taxon>
        <taxon>Sphaerotilaceae</taxon>
        <taxon>Sphaerotilus</taxon>
    </lineage>
</organism>
<dbReference type="Pfam" id="PF22073">
    <property type="entry name" value="Cep192_D4"/>
    <property type="match status" value="1"/>
</dbReference>
<sequence>MSFDVPSLVRGLAPWAMAGLLATAALGVHAQSVSTGQTLYTKVFVSGTSSCAASACHGTNPASNINNVRFGYAAALTKSAVSGRREMQFLQSQLSDSDYNDLAAYIASKTGDTPSYITVAATPAVTLSGSTLAFGSVTVGQTSTARSVTLSNSGSAALTINGIAASGTGFAATNNCPTSLAAGSSCTISVTFTPTSAASVTGSVAITSNASGSPHGIGLSGTGTATPVANLAWTGSTSLSFSATVGTPSAEQTLTLLNSGSVAGTIGAVTVSGTNAADFVHGGSCGAGVTLSAGASCTVTVGFDPAAAGARSATLQVTSTNAANPATISLAGTAGGSGATSNANVGGGGCSVAASGRPFDPLLLALGGLAVLVLGWRRWRQHAEDQDQVPGRNP</sequence>
<dbReference type="NCBIfam" id="NF012200">
    <property type="entry name" value="choice_anch_D"/>
    <property type="match status" value="2"/>
</dbReference>
<keyword evidence="5" id="KW-0966">Cell projection</keyword>
<dbReference type="EMBL" id="AP025730">
    <property type="protein sequence ID" value="BDI06434.1"/>
    <property type="molecule type" value="Genomic_DNA"/>
</dbReference>
<dbReference type="SUPFAM" id="SSF46626">
    <property type="entry name" value="Cytochrome c"/>
    <property type="match status" value="1"/>
</dbReference>
<dbReference type="RefSeq" id="WP_251969703.1">
    <property type="nucleotide sequence ID" value="NZ_AP025730.1"/>
</dbReference>
<evidence type="ECO:0000256" key="5">
    <source>
        <dbReference type="ARBA" id="ARBA00023273"/>
    </source>
</evidence>
<evidence type="ECO:0000256" key="3">
    <source>
        <dbReference type="ARBA" id="ARBA00022490"/>
    </source>
</evidence>
<feature type="signal peptide" evidence="6">
    <location>
        <begin position="1"/>
        <end position="30"/>
    </location>
</feature>
<keyword evidence="3" id="KW-0963">Cytoplasm</keyword>
<comment type="subcellular location">
    <subcellularLocation>
        <location evidence="1">Cell projection</location>
        <location evidence="1">Cilium</location>
    </subcellularLocation>
    <subcellularLocation>
        <location evidence="2">Cytoplasm</location>
    </subcellularLocation>
</comment>
<protein>
    <recommendedName>
        <fullName evidence="11">Choice-of-anchor D domain-containing protein</fullName>
    </recommendedName>
</protein>
<dbReference type="NCBIfam" id="NF033191">
    <property type="entry name" value="JDVT-CTERM"/>
    <property type="match status" value="1"/>
</dbReference>
<evidence type="ECO:0008006" key="11">
    <source>
        <dbReference type="Google" id="ProtNLM"/>
    </source>
</evidence>
<evidence type="ECO:0000256" key="6">
    <source>
        <dbReference type="SAM" id="SignalP"/>
    </source>
</evidence>
<gene>
    <name evidence="9" type="ORF">CATMQ487_34040</name>
</gene>
<evidence type="ECO:0000256" key="2">
    <source>
        <dbReference type="ARBA" id="ARBA00004496"/>
    </source>
</evidence>
<proteinExistence type="predicted"/>
<dbReference type="InterPro" id="IPR013783">
    <property type="entry name" value="Ig-like_fold"/>
</dbReference>
<dbReference type="Gene3D" id="2.60.40.10">
    <property type="entry name" value="Immunoglobulins"/>
    <property type="match status" value="2"/>
</dbReference>
<keyword evidence="4" id="KW-0969">Cilium</keyword>
<dbReference type="Pfam" id="PF22544">
    <property type="entry name" value="HYDIN_VesB_CFA65-like_Ig"/>
    <property type="match status" value="1"/>
</dbReference>
<dbReference type="InterPro" id="IPR054090">
    <property type="entry name" value="Cep192_Spd-2-like_dom"/>
</dbReference>
<dbReference type="InterPro" id="IPR036909">
    <property type="entry name" value="Cyt_c-like_dom_sf"/>
</dbReference>
<dbReference type="InterPro" id="IPR053879">
    <property type="entry name" value="HYDIN_VesB_CFA65-like_Ig"/>
</dbReference>
<name>A0ABM7YPI8_9BURK</name>
<keyword evidence="6" id="KW-0732">Signal</keyword>
<evidence type="ECO:0000256" key="1">
    <source>
        <dbReference type="ARBA" id="ARBA00004138"/>
    </source>
</evidence>
<dbReference type="Proteomes" id="UP001057498">
    <property type="component" value="Chromosome"/>
</dbReference>
<feature type="domain" description="Cep192/Spd-2-like" evidence="7">
    <location>
        <begin position="123"/>
        <end position="223"/>
    </location>
</feature>
<evidence type="ECO:0000256" key="4">
    <source>
        <dbReference type="ARBA" id="ARBA00023069"/>
    </source>
</evidence>
<evidence type="ECO:0000313" key="9">
    <source>
        <dbReference type="EMBL" id="BDI06434.1"/>
    </source>
</evidence>
<accession>A0ABM7YPI8</accession>
<evidence type="ECO:0000259" key="7">
    <source>
        <dbReference type="Pfam" id="PF22073"/>
    </source>
</evidence>
<reference evidence="9" key="1">
    <citation type="submission" date="2022-04" db="EMBL/GenBank/DDBJ databases">
        <title>Whole genome sequence of Sphaerotilus sp. FB-5.</title>
        <authorList>
            <person name="Takeda M."/>
            <person name="Narihara S."/>
            <person name="Akimoto M."/>
            <person name="Akimoto R."/>
            <person name="Nishiyashiki S."/>
            <person name="Murakami T."/>
        </authorList>
    </citation>
    <scope>NUCLEOTIDE SEQUENCE</scope>
    <source>
        <strain evidence="9">FB-5</strain>
    </source>
</reference>